<dbReference type="EMBL" id="MN961671">
    <property type="protein sequence ID" value="QIZ23241.1"/>
    <property type="molecule type" value="Genomic_DNA"/>
</dbReference>
<evidence type="ECO:0000313" key="2">
    <source>
        <dbReference type="EMBL" id="QIZ23241.1"/>
    </source>
</evidence>
<geneLocation type="plasmid" evidence="2">
    <name>p201330-IMP</name>
</geneLocation>
<name>A0A6H1QAM0_PSEAI</name>
<feature type="compositionally biased region" description="Basic and acidic residues" evidence="1">
    <location>
        <begin position="129"/>
        <end position="148"/>
    </location>
</feature>
<sequence length="164" mass="18723">MPLPISSSHAFDISYVSCRATSTVRADRRTADRCYRTHDMTDSDRSTTRYGRRSDGAPVARDGPAFGRRSRRQRRLRAETSILDRSGSQDARRQHRDIHYSSGRRGPRRSRAGGRLLARGPHYRSLPTIEREDSPMQERHRKKEERCGAHGGNSLSHRVVCPVL</sequence>
<evidence type="ECO:0000256" key="1">
    <source>
        <dbReference type="SAM" id="MobiDB-lite"/>
    </source>
</evidence>
<accession>A0A6H1QAM0</accession>
<proteinExistence type="predicted"/>
<keyword evidence="2" id="KW-0614">Plasmid</keyword>
<reference evidence="2" key="1">
    <citation type="submission" date="2020-01" db="EMBL/GenBank/DDBJ databases">
        <authorList>
            <person name="Zhou D."/>
        </authorList>
    </citation>
    <scope>NUCLEOTIDE SEQUENCE</scope>
    <source>
        <strain evidence="2">201330</strain>
        <plasmid evidence="2">p201330-IMP</plasmid>
    </source>
</reference>
<dbReference type="AlphaFoldDB" id="A0A6H1QAM0"/>
<organism evidence="2">
    <name type="scientific">Pseudomonas aeruginosa</name>
    <dbReference type="NCBI Taxonomy" id="287"/>
    <lineage>
        <taxon>Bacteria</taxon>
        <taxon>Pseudomonadati</taxon>
        <taxon>Pseudomonadota</taxon>
        <taxon>Gammaproteobacteria</taxon>
        <taxon>Pseudomonadales</taxon>
        <taxon>Pseudomonadaceae</taxon>
        <taxon>Pseudomonas</taxon>
    </lineage>
</organism>
<protein>
    <submittedName>
        <fullName evidence="2">Uncharacterized protein</fullName>
    </submittedName>
</protein>
<feature type="region of interest" description="Disordered" evidence="1">
    <location>
        <begin position="38"/>
        <end position="164"/>
    </location>
</feature>
<feature type="compositionally biased region" description="Basic and acidic residues" evidence="1">
    <location>
        <begin position="38"/>
        <end position="55"/>
    </location>
</feature>